<feature type="compositionally biased region" description="Acidic residues" evidence="1">
    <location>
        <begin position="187"/>
        <end position="210"/>
    </location>
</feature>
<evidence type="ECO:0000313" key="2">
    <source>
        <dbReference type="EMBL" id="MFD2188891.1"/>
    </source>
</evidence>
<feature type="compositionally biased region" description="Acidic residues" evidence="1">
    <location>
        <begin position="132"/>
        <end position="159"/>
    </location>
</feature>
<sequence length="307" mass="33933">MKKLFSFLLLVSILFSCDDGDIIITGFEFDDAPLEICNGSAENEFVFFKINTANNEAISFNFVDTTYLDTAVTETPIIIDLSENMGSLIYRQFNVTITNDYYCSNVPSSDIIVTEQLRAVSGIAEITVQIATEDDQDGIPAEDEDLNGNGNLEDDDTDGDGIPNYKDQDDDDDNILTSVELENGLPENDDPLDTDGDGIPDYLDADDDNDGTPTINEDIDGDGNPRNDNTDAADDDDIFNYLDPDTSERNDNVTPSPDNTTVLTTYRTTVDINTIIFDGDNENFEDDNFSFGFRDVNSTRNLPKTPN</sequence>
<evidence type="ECO:0000256" key="1">
    <source>
        <dbReference type="SAM" id="MobiDB-lite"/>
    </source>
</evidence>
<name>A0ABW5B422_9FLAO</name>
<dbReference type="Proteomes" id="UP001597344">
    <property type="component" value="Unassembled WGS sequence"/>
</dbReference>
<dbReference type="EMBL" id="JBHUHY010000033">
    <property type="protein sequence ID" value="MFD2188891.1"/>
    <property type="molecule type" value="Genomic_DNA"/>
</dbReference>
<organism evidence="2 3">
    <name type="scientific">Aquimarina celericrescens</name>
    <dbReference type="NCBI Taxonomy" id="1964542"/>
    <lineage>
        <taxon>Bacteria</taxon>
        <taxon>Pseudomonadati</taxon>
        <taxon>Bacteroidota</taxon>
        <taxon>Flavobacteriia</taxon>
        <taxon>Flavobacteriales</taxon>
        <taxon>Flavobacteriaceae</taxon>
        <taxon>Aquimarina</taxon>
    </lineage>
</organism>
<accession>A0ABW5B422</accession>
<protein>
    <submittedName>
        <fullName evidence="2">Uncharacterized protein</fullName>
    </submittedName>
</protein>
<evidence type="ECO:0000313" key="3">
    <source>
        <dbReference type="Proteomes" id="UP001597344"/>
    </source>
</evidence>
<dbReference type="PROSITE" id="PS51257">
    <property type="entry name" value="PROKAR_LIPOPROTEIN"/>
    <property type="match status" value="1"/>
</dbReference>
<gene>
    <name evidence="2" type="ORF">ACFSJT_18970</name>
</gene>
<keyword evidence="3" id="KW-1185">Reference proteome</keyword>
<feature type="region of interest" description="Disordered" evidence="1">
    <location>
        <begin position="131"/>
        <end position="236"/>
    </location>
</feature>
<comment type="caution">
    <text evidence="2">The sequence shown here is derived from an EMBL/GenBank/DDBJ whole genome shotgun (WGS) entry which is preliminary data.</text>
</comment>
<dbReference type="RefSeq" id="WP_378321917.1">
    <property type="nucleotide sequence ID" value="NZ_JBHUHY010000033.1"/>
</dbReference>
<reference evidence="3" key="1">
    <citation type="journal article" date="2019" name="Int. J. Syst. Evol. Microbiol.">
        <title>The Global Catalogue of Microorganisms (GCM) 10K type strain sequencing project: providing services to taxonomists for standard genome sequencing and annotation.</title>
        <authorList>
            <consortium name="The Broad Institute Genomics Platform"/>
            <consortium name="The Broad Institute Genome Sequencing Center for Infectious Disease"/>
            <person name="Wu L."/>
            <person name="Ma J."/>
        </authorList>
    </citation>
    <scope>NUCLEOTIDE SEQUENCE [LARGE SCALE GENOMIC DNA]</scope>
    <source>
        <strain evidence="3">DT92</strain>
    </source>
</reference>
<proteinExistence type="predicted"/>